<dbReference type="Pfam" id="PF25043">
    <property type="entry name" value="DUF7788"/>
    <property type="match status" value="1"/>
</dbReference>
<dbReference type="AlphaFoldDB" id="A0A5P1E8W0"/>
<dbReference type="OMA" id="SCWESDY"/>
<dbReference type="PIRSF" id="PIRSF015417">
    <property type="entry name" value="T31B5_30_vWA"/>
    <property type="match status" value="1"/>
</dbReference>
<dbReference type="CDD" id="cd00198">
    <property type="entry name" value="vWFA"/>
    <property type="match status" value="1"/>
</dbReference>
<evidence type="ECO:0000313" key="3">
    <source>
        <dbReference type="EMBL" id="ONK62335.1"/>
    </source>
</evidence>
<sequence>MWPKYSVDEYKETEEEHYAYRVRDRLRKEIIVPIRKVIELPEVYMSAGKWDQLPYNRVASVAMKAYTKIFKKHDETRFSDLSRVKEGKEKIAAGALLPHEILASAKDEEAGDVAELQLNGMDLLQKGKLKNCIAVYDVSGSMYRTPVKVCVALGLLISELSEEPWKGRVITFSANPELHRIEGEKLMDKILFVKRMDWGGNTDFQKVVDRLLDVAKSGKLKEDQMVKRVFVFSDMEFDQASPNSWETDYEVICRKFRDNGHRSCIPEIVFLNLRDSRSMPVPSK</sequence>
<dbReference type="InterPro" id="IPR036465">
    <property type="entry name" value="vWFA_dom_sf"/>
</dbReference>
<organism evidence="3 4">
    <name type="scientific">Asparagus officinalis</name>
    <name type="common">Garden asparagus</name>
    <dbReference type="NCBI Taxonomy" id="4686"/>
    <lineage>
        <taxon>Eukaryota</taxon>
        <taxon>Viridiplantae</taxon>
        <taxon>Streptophyta</taxon>
        <taxon>Embryophyta</taxon>
        <taxon>Tracheophyta</taxon>
        <taxon>Spermatophyta</taxon>
        <taxon>Magnoliopsida</taxon>
        <taxon>Liliopsida</taxon>
        <taxon>Asparagales</taxon>
        <taxon>Asparagaceae</taxon>
        <taxon>Asparagoideae</taxon>
        <taxon>Asparagus</taxon>
    </lineage>
</organism>
<evidence type="ECO:0000259" key="1">
    <source>
        <dbReference type="Pfam" id="PF11443"/>
    </source>
</evidence>
<dbReference type="InterPro" id="IPR011205">
    <property type="entry name" value="UCP015417_vWA"/>
</dbReference>
<proteinExistence type="predicted"/>
<feature type="domain" description="DUF2828" evidence="1">
    <location>
        <begin position="6"/>
        <end position="109"/>
    </location>
</feature>
<dbReference type="Pfam" id="PF11443">
    <property type="entry name" value="DUF2828"/>
    <property type="match status" value="1"/>
</dbReference>
<reference evidence="4" key="1">
    <citation type="journal article" date="2017" name="Nat. Commun.">
        <title>The asparagus genome sheds light on the origin and evolution of a young Y chromosome.</title>
        <authorList>
            <person name="Harkess A."/>
            <person name="Zhou J."/>
            <person name="Xu C."/>
            <person name="Bowers J.E."/>
            <person name="Van der Hulst R."/>
            <person name="Ayyampalayam S."/>
            <person name="Mercati F."/>
            <person name="Riccardi P."/>
            <person name="McKain M.R."/>
            <person name="Kakrana A."/>
            <person name="Tang H."/>
            <person name="Ray J."/>
            <person name="Groenendijk J."/>
            <person name="Arikit S."/>
            <person name="Mathioni S.M."/>
            <person name="Nakano M."/>
            <person name="Shan H."/>
            <person name="Telgmann-Rauber A."/>
            <person name="Kanno A."/>
            <person name="Yue Z."/>
            <person name="Chen H."/>
            <person name="Li W."/>
            <person name="Chen Y."/>
            <person name="Xu X."/>
            <person name="Zhang Y."/>
            <person name="Luo S."/>
            <person name="Chen H."/>
            <person name="Gao J."/>
            <person name="Mao Z."/>
            <person name="Pires J.C."/>
            <person name="Luo M."/>
            <person name="Kudrna D."/>
            <person name="Wing R.A."/>
            <person name="Meyers B.C."/>
            <person name="Yi K."/>
            <person name="Kong H."/>
            <person name="Lavrijsen P."/>
            <person name="Sunseri F."/>
            <person name="Falavigna A."/>
            <person name="Ye Y."/>
            <person name="Leebens-Mack J.H."/>
            <person name="Chen G."/>
        </authorList>
    </citation>
    <scope>NUCLEOTIDE SEQUENCE [LARGE SCALE GENOMIC DNA]</scope>
    <source>
        <strain evidence="4">cv. DH0086</strain>
    </source>
</reference>
<evidence type="ECO:0008006" key="5">
    <source>
        <dbReference type="Google" id="ProtNLM"/>
    </source>
</evidence>
<dbReference type="Proteomes" id="UP000243459">
    <property type="component" value="Chromosome 7"/>
</dbReference>
<dbReference type="InterPro" id="IPR056690">
    <property type="entry name" value="DUF7788"/>
</dbReference>
<dbReference type="InterPro" id="IPR058580">
    <property type="entry name" value="DUF2828"/>
</dbReference>
<dbReference type="PANTHER" id="PTHR31373">
    <property type="entry name" value="OS06G0652100 PROTEIN"/>
    <property type="match status" value="1"/>
</dbReference>
<name>A0A5P1E8W0_ASPOF</name>
<gene>
    <name evidence="3" type="ORF">A4U43_C07F2830</name>
</gene>
<protein>
    <recommendedName>
        <fullName evidence="5">VWFA domain-containing protein</fullName>
    </recommendedName>
</protein>
<evidence type="ECO:0000313" key="4">
    <source>
        <dbReference type="Proteomes" id="UP000243459"/>
    </source>
</evidence>
<dbReference type="PANTHER" id="PTHR31373:SF27">
    <property type="entry name" value="TROVE DOMAIN-CONTAINING PROTEIN"/>
    <property type="match status" value="1"/>
</dbReference>
<dbReference type="Gramene" id="ONK62335">
    <property type="protein sequence ID" value="ONK62335"/>
    <property type="gene ID" value="A4U43_C07F2830"/>
</dbReference>
<dbReference type="SUPFAM" id="SSF53300">
    <property type="entry name" value="vWA-like"/>
    <property type="match status" value="1"/>
</dbReference>
<accession>A0A5P1E8W0</accession>
<feature type="domain" description="DUF7788" evidence="2">
    <location>
        <begin position="131"/>
        <end position="283"/>
    </location>
</feature>
<evidence type="ECO:0000259" key="2">
    <source>
        <dbReference type="Pfam" id="PF25043"/>
    </source>
</evidence>
<dbReference type="Gene3D" id="3.40.50.410">
    <property type="entry name" value="von Willebrand factor, type A domain"/>
    <property type="match status" value="1"/>
</dbReference>
<keyword evidence="4" id="KW-1185">Reference proteome</keyword>
<dbReference type="EMBL" id="CM007387">
    <property type="protein sequence ID" value="ONK62335.1"/>
    <property type="molecule type" value="Genomic_DNA"/>
</dbReference>